<reference evidence="2 3" key="1">
    <citation type="submission" date="2016-10" db="EMBL/GenBank/DDBJ databases">
        <authorList>
            <person name="de Groot N.N."/>
        </authorList>
    </citation>
    <scope>NUCLEOTIDE SEQUENCE [LARGE SCALE GENOMIC DNA]</scope>
    <source>
        <strain evidence="2 3">DSM 23126</strain>
    </source>
</reference>
<gene>
    <name evidence="2" type="ORF">SAMN05421781_1685</name>
</gene>
<dbReference type="Proteomes" id="UP000199488">
    <property type="component" value="Unassembled WGS sequence"/>
</dbReference>
<keyword evidence="1" id="KW-1133">Transmembrane helix</keyword>
<dbReference type="AlphaFoldDB" id="A0A1H2UEQ3"/>
<keyword evidence="1" id="KW-0472">Membrane</keyword>
<keyword evidence="1" id="KW-0812">Transmembrane</keyword>
<evidence type="ECO:0000313" key="3">
    <source>
        <dbReference type="Proteomes" id="UP000199488"/>
    </source>
</evidence>
<dbReference type="EMBL" id="FNNC01000003">
    <property type="protein sequence ID" value="SDW54517.1"/>
    <property type="molecule type" value="Genomic_DNA"/>
</dbReference>
<accession>A0A1H2UEQ3</accession>
<proteinExistence type="predicted"/>
<dbReference type="RefSeq" id="WP_176967714.1">
    <property type="nucleotide sequence ID" value="NZ_FNNC01000003.1"/>
</dbReference>
<evidence type="ECO:0000313" key="2">
    <source>
        <dbReference type="EMBL" id="SDW54517.1"/>
    </source>
</evidence>
<protein>
    <submittedName>
        <fullName evidence="2">Uncharacterized protein</fullName>
    </submittedName>
</protein>
<organism evidence="2 3">
    <name type="scientific">Marinococcus luteus</name>
    <dbReference type="NCBI Taxonomy" id="1122204"/>
    <lineage>
        <taxon>Bacteria</taxon>
        <taxon>Bacillati</taxon>
        <taxon>Bacillota</taxon>
        <taxon>Bacilli</taxon>
        <taxon>Bacillales</taxon>
        <taxon>Bacillaceae</taxon>
        <taxon>Marinococcus</taxon>
    </lineage>
</organism>
<sequence length="48" mass="5369">MEFIIGILLLVVFVFLAIRMAGCFFKFILPVAIVLVIAYFIYNAIQGG</sequence>
<feature type="transmembrane region" description="Helical" evidence="1">
    <location>
        <begin position="27"/>
        <end position="45"/>
    </location>
</feature>
<name>A0A1H2UEQ3_9BACI</name>
<keyword evidence="3" id="KW-1185">Reference proteome</keyword>
<evidence type="ECO:0000256" key="1">
    <source>
        <dbReference type="SAM" id="Phobius"/>
    </source>
</evidence>